<dbReference type="RefSeq" id="WP_207415425.1">
    <property type="nucleotide sequence ID" value="NZ_CP061179.1"/>
</dbReference>
<reference evidence="1 2" key="1">
    <citation type="submission" date="2020-09" db="EMBL/GenBank/DDBJ databases">
        <title>Roseomonas.</title>
        <authorList>
            <person name="Zhu W."/>
        </authorList>
    </citation>
    <scope>NUCLEOTIDE SEQUENCE [LARGE SCALE GENOMIC DNA]</scope>
    <source>
        <strain evidence="1 2">573</strain>
    </source>
</reference>
<evidence type="ECO:0000313" key="2">
    <source>
        <dbReference type="Proteomes" id="UP001518989"/>
    </source>
</evidence>
<dbReference type="EMBL" id="JACTNG010000001">
    <property type="protein sequence ID" value="MBO1078042.1"/>
    <property type="molecule type" value="Genomic_DNA"/>
</dbReference>
<proteinExistence type="predicted"/>
<name>A0ABS3KKR1_9PROT</name>
<comment type="caution">
    <text evidence="1">The sequence shown here is derived from an EMBL/GenBank/DDBJ whole genome shotgun (WGS) entry which is preliminary data.</text>
</comment>
<sequence>MLLLAGCAAPSSDAPLQSRAAPLEQAPAPATPLDGWYEGRQLPVGQTALCRGQEKKVWFRVHGQEIEMYASRHRRSAVRHILLDGSVAADGRVVLRPQALDRSASGLIRGDQLMAADIPPEMDVVRRHSCTYRYEATRQQAE</sequence>
<evidence type="ECO:0008006" key="3">
    <source>
        <dbReference type="Google" id="ProtNLM"/>
    </source>
</evidence>
<organism evidence="1 2">
    <name type="scientific">Roseomonas haemaphysalidis</name>
    <dbReference type="NCBI Taxonomy" id="2768162"/>
    <lineage>
        <taxon>Bacteria</taxon>
        <taxon>Pseudomonadati</taxon>
        <taxon>Pseudomonadota</taxon>
        <taxon>Alphaproteobacteria</taxon>
        <taxon>Acetobacterales</taxon>
        <taxon>Roseomonadaceae</taxon>
        <taxon>Roseomonas</taxon>
    </lineage>
</organism>
<gene>
    <name evidence="1" type="ORF">IAI61_03295</name>
</gene>
<evidence type="ECO:0000313" key="1">
    <source>
        <dbReference type="EMBL" id="MBO1078042.1"/>
    </source>
</evidence>
<keyword evidence="2" id="KW-1185">Reference proteome</keyword>
<accession>A0ABS3KKR1</accession>
<protein>
    <recommendedName>
        <fullName evidence="3">Lipoprotein</fullName>
    </recommendedName>
</protein>
<dbReference type="Proteomes" id="UP001518989">
    <property type="component" value="Unassembled WGS sequence"/>
</dbReference>